<evidence type="ECO:0000313" key="1">
    <source>
        <dbReference type="EMBL" id="KAF2850072.1"/>
    </source>
</evidence>
<reference evidence="1" key="1">
    <citation type="submission" date="2020-01" db="EMBL/GenBank/DDBJ databases">
        <authorList>
            <consortium name="DOE Joint Genome Institute"/>
            <person name="Haridas S."/>
            <person name="Albert R."/>
            <person name="Binder M."/>
            <person name="Bloem J."/>
            <person name="Labutti K."/>
            <person name="Salamov A."/>
            <person name="Andreopoulos B."/>
            <person name="Baker S.E."/>
            <person name="Barry K."/>
            <person name="Bills G."/>
            <person name="Bluhm B.H."/>
            <person name="Cannon C."/>
            <person name="Castanera R."/>
            <person name="Culley D.E."/>
            <person name="Daum C."/>
            <person name="Ezra D."/>
            <person name="Gonzalez J.B."/>
            <person name="Henrissat B."/>
            <person name="Kuo A."/>
            <person name="Liang C."/>
            <person name="Lipzen A."/>
            <person name="Lutzoni F."/>
            <person name="Magnuson J."/>
            <person name="Mondo S."/>
            <person name="Nolan M."/>
            <person name="Ohm R."/>
            <person name="Pangilinan J."/>
            <person name="Park H.-J."/>
            <person name="Ramirez L."/>
            <person name="Alfaro M."/>
            <person name="Sun H."/>
            <person name="Tritt A."/>
            <person name="Yoshinaga Y."/>
            <person name="Zwiers L.-H."/>
            <person name="Turgeon B.G."/>
            <person name="Goodwin S.B."/>
            <person name="Spatafora J.W."/>
            <person name="Crous P.W."/>
            <person name="Grigoriev I.V."/>
        </authorList>
    </citation>
    <scope>NUCLEOTIDE SEQUENCE</scope>
    <source>
        <strain evidence="1">IPT5</strain>
    </source>
</reference>
<dbReference type="Proteomes" id="UP000799423">
    <property type="component" value="Unassembled WGS sequence"/>
</dbReference>
<gene>
    <name evidence="1" type="ORF">T440DRAFT_113656</name>
</gene>
<name>A0A6A7B440_9PLEO</name>
<dbReference type="EMBL" id="MU006308">
    <property type="protein sequence ID" value="KAF2850072.1"/>
    <property type="molecule type" value="Genomic_DNA"/>
</dbReference>
<accession>A0A6A7B440</accession>
<organism evidence="1 2">
    <name type="scientific">Plenodomus tracheiphilus IPT5</name>
    <dbReference type="NCBI Taxonomy" id="1408161"/>
    <lineage>
        <taxon>Eukaryota</taxon>
        <taxon>Fungi</taxon>
        <taxon>Dikarya</taxon>
        <taxon>Ascomycota</taxon>
        <taxon>Pezizomycotina</taxon>
        <taxon>Dothideomycetes</taxon>
        <taxon>Pleosporomycetidae</taxon>
        <taxon>Pleosporales</taxon>
        <taxon>Pleosporineae</taxon>
        <taxon>Leptosphaeriaceae</taxon>
        <taxon>Plenodomus</taxon>
    </lineage>
</organism>
<protein>
    <submittedName>
        <fullName evidence="1">Uncharacterized protein</fullName>
    </submittedName>
</protein>
<proteinExistence type="predicted"/>
<dbReference type="AlphaFoldDB" id="A0A6A7B440"/>
<keyword evidence="2" id="KW-1185">Reference proteome</keyword>
<sequence>MYVHVEPCLQATGTRGLGWSSTVTPVWIGLALAGRMLTYYSERWARMEVPVAVSAAQKAAMASGQCFYVCGQAEVARV</sequence>
<evidence type="ECO:0000313" key="2">
    <source>
        <dbReference type="Proteomes" id="UP000799423"/>
    </source>
</evidence>